<organism evidence="7 8">
    <name type="scientific">Caldisalinibacter kiritimatiensis</name>
    <dbReference type="NCBI Taxonomy" id="1304284"/>
    <lineage>
        <taxon>Bacteria</taxon>
        <taxon>Bacillati</taxon>
        <taxon>Bacillota</taxon>
        <taxon>Tissierellia</taxon>
        <taxon>Tissierellales</taxon>
        <taxon>Thermohalobacteraceae</taxon>
        <taxon>Caldisalinibacter</taxon>
    </lineage>
</organism>
<dbReference type="PANTHER" id="PTHR37422:SF13">
    <property type="entry name" value="LIPOPOLYSACCHARIDE BIOSYNTHESIS PROTEIN PA4999-RELATED"/>
    <property type="match status" value="1"/>
</dbReference>
<sequence>MDKDKTLKALCYLILVIGAFIPIASYVFMGILLVLIIIFEREQQVLMTIKENIPLMLLLMLVFVSSIFSELWYISTFYALLFFIKVVYFSVISQYFSESDIRRIINIILVLGVFVSVIGIFQVTCSKSVMPEWWIDKDVFKINVRAYSTFYNPNVLSVYLNLVIITSVVAHRSYTDKTILLLSKISFVTSLVCLIFTYSRAGWVSLCGAFLILGLLKKEYLRHFIIVTFILVLADYLMGVGRLNPINIQKDSSISYRVEIWLTSIKIIKDNILFGIGPGTLWDYIPRYSDKIKAYVAHSHSLYLQILLDIGIIGLMIFGYYILNIWKILKSGFNVSGDIGITSTILLTFLIVLLIHGLVDAVPLHFQVSIFIWFLLGIYNSYKSKLALQKGNSLNILLPCRNRIENKEVIMDEM</sequence>
<dbReference type="STRING" id="1304284.L21TH_0122"/>
<feature type="transmembrane region" description="Helical" evidence="5">
    <location>
        <begin position="104"/>
        <end position="124"/>
    </location>
</feature>
<evidence type="ECO:0000313" key="7">
    <source>
        <dbReference type="EMBL" id="EOD01804.1"/>
    </source>
</evidence>
<evidence type="ECO:0000256" key="5">
    <source>
        <dbReference type="SAM" id="Phobius"/>
    </source>
</evidence>
<keyword evidence="2 5" id="KW-0812">Transmembrane</keyword>
<feature type="domain" description="O-antigen ligase-related" evidence="6">
    <location>
        <begin position="186"/>
        <end position="318"/>
    </location>
</feature>
<dbReference type="Proteomes" id="UP000013378">
    <property type="component" value="Unassembled WGS sequence"/>
</dbReference>
<feature type="transmembrane region" description="Helical" evidence="5">
    <location>
        <begin position="260"/>
        <end position="282"/>
    </location>
</feature>
<dbReference type="AlphaFoldDB" id="R1CYZ7"/>
<dbReference type="InterPro" id="IPR051533">
    <property type="entry name" value="WaaL-like"/>
</dbReference>
<feature type="transmembrane region" description="Helical" evidence="5">
    <location>
        <begin position="74"/>
        <end position="92"/>
    </location>
</feature>
<gene>
    <name evidence="7" type="ORF">L21TH_0122</name>
</gene>
<accession>R1CYZ7</accession>
<keyword evidence="8" id="KW-1185">Reference proteome</keyword>
<dbReference type="PANTHER" id="PTHR37422">
    <property type="entry name" value="TEICHURONIC ACID BIOSYNTHESIS PROTEIN TUAE"/>
    <property type="match status" value="1"/>
</dbReference>
<evidence type="ECO:0000256" key="2">
    <source>
        <dbReference type="ARBA" id="ARBA00022692"/>
    </source>
</evidence>
<evidence type="ECO:0000259" key="6">
    <source>
        <dbReference type="Pfam" id="PF04932"/>
    </source>
</evidence>
<dbReference type="OrthoDB" id="2986203at2"/>
<evidence type="ECO:0000313" key="8">
    <source>
        <dbReference type="Proteomes" id="UP000013378"/>
    </source>
</evidence>
<dbReference type="eggNOG" id="COG3307">
    <property type="taxonomic scope" value="Bacteria"/>
</dbReference>
<protein>
    <recommendedName>
        <fullName evidence="6">O-antigen ligase-related domain-containing protein</fullName>
    </recommendedName>
</protein>
<feature type="transmembrane region" description="Helical" evidence="5">
    <location>
        <begin position="156"/>
        <end position="175"/>
    </location>
</feature>
<dbReference type="Pfam" id="PF04932">
    <property type="entry name" value="Wzy_C"/>
    <property type="match status" value="1"/>
</dbReference>
<comment type="subcellular location">
    <subcellularLocation>
        <location evidence="1">Membrane</location>
        <topology evidence="1">Multi-pass membrane protein</topology>
    </subcellularLocation>
</comment>
<feature type="transmembrane region" description="Helical" evidence="5">
    <location>
        <begin position="220"/>
        <end position="239"/>
    </location>
</feature>
<name>R1CYZ7_9FIRM</name>
<feature type="transmembrane region" description="Helical" evidence="5">
    <location>
        <begin position="187"/>
        <end position="214"/>
    </location>
</feature>
<feature type="transmembrane region" description="Helical" evidence="5">
    <location>
        <begin position="364"/>
        <end position="382"/>
    </location>
</feature>
<dbReference type="GO" id="GO:0016020">
    <property type="term" value="C:membrane"/>
    <property type="evidence" value="ECO:0007669"/>
    <property type="project" value="UniProtKB-SubCell"/>
</dbReference>
<dbReference type="EMBL" id="ARZA01000017">
    <property type="protein sequence ID" value="EOD01804.1"/>
    <property type="molecule type" value="Genomic_DNA"/>
</dbReference>
<reference evidence="7 8" key="1">
    <citation type="journal article" date="2015" name="Geomicrobiol. J.">
        <title>Caldisalinibacter kiritimatiensis gen. nov., sp. nov., a moderately thermohalophilic thiosulfate-reducing bacterium from a hypersaline microbial mat.</title>
        <authorList>
            <person name="Ben Hania W."/>
            <person name="Joseph M."/>
            <person name="Fiebig A."/>
            <person name="Bunk B."/>
            <person name="Klenk H.-P."/>
            <person name="Fardeau M.-L."/>
            <person name="Spring S."/>
        </authorList>
    </citation>
    <scope>NUCLEOTIDE SEQUENCE [LARGE SCALE GENOMIC DNA]</scope>
    <source>
        <strain evidence="7 8">L21-TH-D2</strain>
    </source>
</reference>
<feature type="transmembrane region" description="Helical" evidence="5">
    <location>
        <begin position="302"/>
        <end position="323"/>
    </location>
</feature>
<proteinExistence type="predicted"/>
<comment type="caution">
    <text evidence="7">The sequence shown here is derived from an EMBL/GenBank/DDBJ whole genome shotgun (WGS) entry which is preliminary data.</text>
</comment>
<feature type="transmembrane region" description="Helical" evidence="5">
    <location>
        <begin position="51"/>
        <end position="68"/>
    </location>
</feature>
<feature type="transmembrane region" description="Helical" evidence="5">
    <location>
        <begin position="12"/>
        <end position="39"/>
    </location>
</feature>
<feature type="transmembrane region" description="Helical" evidence="5">
    <location>
        <begin position="335"/>
        <end position="358"/>
    </location>
</feature>
<evidence type="ECO:0000256" key="4">
    <source>
        <dbReference type="ARBA" id="ARBA00023136"/>
    </source>
</evidence>
<dbReference type="InterPro" id="IPR007016">
    <property type="entry name" value="O-antigen_ligase-rel_domated"/>
</dbReference>
<evidence type="ECO:0000256" key="1">
    <source>
        <dbReference type="ARBA" id="ARBA00004141"/>
    </source>
</evidence>
<evidence type="ECO:0000256" key="3">
    <source>
        <dbReference type="ARBA" id="ARBA00022989"/>
    </source>
</evidence>
<dbReference type="RefSeq" id="WP_006306016.1">
    <property type="nucleotide sequence ID" value="NZ_ARZA01000017.1"/>
</dbReference>
<keyword evidence="4 5" id="KW-0472">Membrane</keyword>
<keyword evidence="3 5" id="KW-1133">Transmembrane helix</keyword>